<gene>
    <name evidence="4" type="ORF">SAMN05216548_11571</name>
</gene>
<dbReference type="EMBL" id="FOFG01000015">
    <property type="protein sequence ID" value="SER33289.1"/>
    <property type="molecule type" value="Genomic_DNA"/>
</dbReference>
<sequence length="259" mass="29098">MTPASFPTWLHSLAIVSLILGFICAIVIIVDEFRRPQHMWIMNVVWPLTALFGSVIWLAFYFAWGRGMTRERHQAMQRQQERKKREGSDPDGGMDMGTQPPFPVMVAKGASHCGAGCTLGDIVAEWLAFGIPAVAVAFGWHSLFDEKTFAVWILDYIVAFLLGVIFQYFTIKPMRDLSVGQGIVQALKADVLSISAWQIGMYGFMAIAQFAWLNPAYGHKAEVNSPEFWFVMQVAMLCGFVTSYPVNWFLLKAGVKEKM</sequence>
<keyword evidence="5" id="KW-1185">Reference proteome</keyword>
<evidence type="ECO:0000256" key="1">
    <source>
        <dbReference type="SAM" id="MobiDB-lite"/>
    </source>
</evidence>
<feature type="domain" description="DUF4396" evidence="3">
    <location>
        <begin position="105"/>
        <end position="256"/>
    </location>
</feature>
<reference evidence="4 5" key="1">
    <citation type="submission" date="2016-10" db="EMBL/GenBank/DDBJ databases">
        <authorList>
            <person name="de Groot N.N."/>
        </authorList>
    </citation>
    <scope>NUCLEOTIDE SEQUENCE [LARGE SCALE GENOMIC DNA]</scope>
    <source>
        <strain evidence="4 5">A52C2</strain>
    </source>
</reference>
<dbReference type="OrthoDB" id="1495425at2"/>
<dbReference type="Proteomes" id="UP000199647">
    <property type="component" value="Unassembled WGS sequence"/>
</dbReference>
<evidence type="ECO:0000259" key="3">
    <source>
        <dbReference type="Pfam" id="PF14342"/>
    </source>
</evidence>
<feature type="transmembrane region" description="Helical" evidence="2">
    <location>
        <begin position="228"/>
        <end position="251"/>
    </location>
</feature>
<keyword evidence="2" id="KW-1133">Transmembrane helix</keyword>
<feature type="transmembrane region" description="Helical" evidence="2">
    <location>
        <begin position="40"/>
        <end position="64"/>
    </location>
</feature>
<feature type="compositionally biased region" description="Basic and acidic residues" evidence="1">
    <location>
        <begin position="73"/>
        <end position="88"/>
    </location>
</feature>
<feature type="region of interest" description="Disordered" evidence="1">
    <location>
        <begin position="73"/>
        <end position="94"/>
    </location>
</feature>
<evidence type="ECO:0000313" key="4">
    <source>
        <dbReference type="EMBL" id="SER33289.1"/>
    </source>
</evidence>
<evidence type="ECO:0000313" key="5">
    <source>
        <dbReference type="Proteomes" id="UP000199647"/>
    </source>
</evidence>
<keyword evidence="2" id="KW-0812">Transmembrane</keyword>
<protein>
    <recommendedName>
        <fullName evidence="3">DUF4396 domain-containing protein</fullName>
    </recommendedName>
</protein>
<dbReference type="AlphaFoldDB" id="A0A1H9NC96"/>
<dbReference type="InterPro" id="IPR025509">
    <property type="entry name" value="DUF4396"/>
</dbReference>
<accession>A0A1H9NC96</accession>
<proteinExistence type="predicted"/>
<feature type="transmembrane region" description="Helical" evidence="2">
    <location>
        <begin position="6"/>
        <end position="28"/>
    </location>
</feature>
<dbReference type="STRING" id="1855383.SAMN05216548_11571"/>
<feature type="transmembrane region" description="Helical" evidence="2">
    <location>
        <begin position="191"/>
        <end position="213"/>
    </location>
</feature>
<feature type="transmembrane region" description="Helical" evidence="2">
    <location>
        <begin position="149"/>
        <end position="170"/>
    </location>
</feature>
<evidence type="ECO:0000256" key="2">
    <source>
        <dbReference type="SAM" id="Phobius"/>
    </source>
</evidence>
<organism evidence="4 5">
    <name type="scientific">Faunimonas pinastri</name>
    <dbReference type="NCBI Taxonomy" id="1855383"/>
    <lineage>
        <taxon>Bacteria</taxon>
        <taxon>Pseudomonadati</taxon>
        <taxon>Pseudomonadota</taxon>
        <taxon>Alphaproteobacteria</taxon>
        <taxon>Hyphomicrobiales</taxon>
        <taxon>Afifellaceae</taxon>
        <taxon>Faunimonas</taxon>
    </lineage>
</organism>
<dbReference type="Pfam" id="PF14342">
    <property type="entry name" value="DUF4396"/>
    <property type="match status" value="1"/>
</dbReference>
<name>A0A1H9NC96_9HYPH</name>
<keyword evidence="2" id="KW-0472">Membrane</keyword>
<dbReference type="RefSeq" id="WP_092498809.1">
    <property type="nucleotide sequence ID" value="NZ_FOFG01000015.1"/>
</dbReference>